<keyword evidence="9" id="KW-1185">Reference proteome</keyword>
<sequence>MIRITSLKARFAVLALFVLAFFSFLLLGPYQIAPGHLSPTTTSGQKQGHTSGAVLTGHAIAPKLGNATAKAELGRAAWKVLHTTFARFPEKPTDEEQEALRSYVHLFQRLYPCGECAEHFGQILAKYPPQVSTRTAAAMWGCYVHNIVNKRLKKPAFNCEDIGDAYDCGCRDEEPI</sequence>
<dbReference type="EMBL" id="ML976009">
    <property type="protein sequence ID" value="KAF1945472.1"/>
    <property type="molecule type" value="Genomic_DNA"/>
</dbReference>
<evidence type="ECO:0000256" key="5">
    <source>
        <dbReference type="ARBA" id="ARBA00023157"/>
    </source>
</evidence>
<dbReference type="EC" id="1.8.3.2" evidence="6"/>
<dbReference type="InterPro" id="IPR017905">
    <property type="entry name" value="ERV/ALR_sulphydryl_oxidase"/>
</dbReference>
<dbReference type="OrthoDB" id="59470at2759"/>
<dbReference type="Proteomes" id="UP000800038">
    <property type="component" value="Unassembled WGS sequence"/>
</dbReference>
<dbReference type="FunFam" id="1.20.120.310:FF:000002">
    <property type="entry name" value="Sulfhydryl oxidase"/>
    <property type="match status" value="1"/>
</dbReference>
<dbReference type="InterPro" id="IPR036774">
    <property type="entry name" value="ERV/ALR_sulphydryl_oxid_sf"/>
</dbReference>
<evidence type="ECO:0000256" key="3">
    <source>
        <dbReference type="ARBA" id="ARBA00022827"/>
    </source>
</evidence>
<evidence type="ECO:0000256" key="4">
    <source>
        <dbReference type="ARBA" id="ARBA00023002"/>
    </source>
</evidence>
<dbReference type="GO" id="GO:0016971">
    <property type="term" value="F:flavin-dependent sulfhydryl oxidase activity"/>
    <property type="evidence" value="ECO:0007669"/>
    <property type="project" value="InterPro"/>
</dbReference>
<evidence type="ECO:0000256" key="6">
    <source>
        <dbReference type="RuleBase" id="RU371123"/>
    </source>
</evidence>
<evidence type="ECO:0000313" key="8">
    <source>
        <dbReference type="EMBL" id="KAF1945472.1"/>
    </source>
</evidence>
<dbReference type="PANTHER" id="PTHR12645">
    <property type="entry name" value="ALR/ERV"/>
    <property type="match status" value="1"/>
</dbReference>
<comment type="catalytic activity">
    <reaction evidence="6">
        <text>2 R'C(R)SH + O2 = R'C(R)S-S(R)CR' + H2O2</text>
        <dbReference type="Rhea" id="RHEA:17357"/>
        <dbReference type="ChEBI" id="CHEBI:15379"/>
        <dbReference type="ChEBI" id="CHEBI:16240"/>
        <dbReference type="ChEBI" id="CHEBI:16520"/>
        <dbReference type="ChEBI" id="CHEBI:17412"/>
        <dbReference type="EC" id="1.8.3.2"/>
    </reaction>
</comment>
<keyword evidence="4 6" id="KW-0560">Oxidoreductase</keyword>
<accession>A0A6A5T0L3</accession>
<organism evidence="8 9">
    <name type="scientific">Clathrospora elynae</name>
    <dbReference type="NCBI Taxonomy" id="706981"/>
    <lineage>
        <taxon>Eukaryota</taxon>
        <taxon>Fungi</taxon>
        <taxon>Dikarya</taxon>
        <taxon>Ascomycota</taxon>
        <taxon>Pezizomycotina</taxon>
        <taxon>Dothideomycetes</taxon>
        <taxon>Pleosporomycetidae</taxon>
        <taxon>Pleosporales</taxon>
        <taxon>Diademaceae</taxon>
        <taxon>Clathrospora</taxon>
    </lineage>
</organism>
<dbReference type="SUPFAM" id="SSF69000">
    <property type="entry name" value="FAD-dependent thiol oxidase"/>
    <property type="match status" value="1"/>
</dbReference>
<evidence type="ECO:0000256" key="2">
    <source>
        <dbReference type="ARBA" id="ARBA00022630"/>
    </source>
</evidence>
<dbReference type="PANTHER" id="PTHR12645:SF1">
    <property type="entry name" value="FAD-LINKED SULFHYDRYL OXIDASE ERV2"/>
    <property type="match status" value="1"/>
</dbReference>
<dbReference type="AlphaFoldDB" id="A0A6A5T0L3"/>
<name>A0A6A5T0L3_9PLEO</name>
<protein>
    <recommendedName>
        <fullName evidence="6">Sulfhydryl oxidase</fullName>
        <ecNumber evidence="6">1.8.3.2</ecNumber>
    </recommendedName>
</protein>
<keyword evidence="2 6" id="KW-0285">Flavoprotein</keyword>
<dbReference type="GO" id="GO:0005739">
    <property type="term" value="C:mitochondrion"/>
    <property type="evidence" value="ECO:0007669"/>
    <property type="project" value="TreeGrafter"/>
</dbReference>
<dbReference type="Pfam" id="PF04777">
    <property type="entry name" value="Evr1_Alr"/>
    <property type="match status" value="1"/>
</dbReference>
<keyword evidence="5" id="KW-1015">Disulfide bond</keyword>
<gene>
    <name evidence="8" type="ORF">EJ02DRAFT_500729</name>
</gene>
<evidence type="ECO:0000259" key="7">
    <source>
        <dbReference type="PROSITE" id="PS51324"/>
    </source>
</evidence>
<dbReference type="GO" id="GO:0050660">
    <property type="term" value="F:flavin adenine dinucleotide binding"/>
    <property type="evidence" value="ECO:0007669"/>
    <property type="project" value="TreeGrafter"/>
</dbReference>
<reference evidence="8" key="1">
    <citation type="journal article" date="2020" name="Stud. Mycol.">
        <title>101 Dothideomycetes genomes: a test case for predicting lifestyles and emergence of pathogens.</title>
        <authorList>
            <person name="Haridas S."/>
            <person name="Albert R."/>
            <person name="Binder M."/>
            <person name="Bloem J."/>
            <person name="Labutti K."/>
            <person name="Salamov A."/>
            <person name="Andreopoulos B."/>
            <person name="Baker S."/>
            <person name="Barry K."/>
            <person name="Bills G."/>
            <person name="Bluhm B."/>
            <person name="Cannon C."/>
            <person name="Castanera R."/>
            <person name="Culley D."/>
            <person name="Daum C."/>
            <person name="Ezra D."/>
            <person name="Gonzalez J."/>
            <person name="Henrissat B."/>
            <person name="Kuo A."/>
            <person name="Liang C."/>
            <person name="Lipzen A."/>
            <person name="Lutzoni F."/>
            <person name="Magnuson J."/>
            <person name="Mondo S."/>
            <person name="Nolan M."/>
            <person name="Ohm R."/>
            <person name="Pangilinan J."/>
            <person name="Park H.-J."/>
            <person name="Ramirez L."/>
            <person name="Alfaro M."/>
            <person name="Sun H."/>
            <person name="Tritt A."/>
            <person name="Yoshinaga Y."/>
            <person name="Zwiers L.-H."/>
            <person name="Turgeon B."/>
            <person name="Goodwin S."/>
            <person name="Spatafora J."/>
            <person name="Crous P."/>
            <person name="Grigoriev I."/>
        </authorList>
    </citation>
    <scope>NUCLEOTIDE SEQUENCE</scope>
    <source>
        <strain evidence="8">CBS 161.51</strain>
    </source>
</reference>
<dbReference type="InterPro" id="IPR039799">
    <property type="entry name" value="ALR/ERV"/>
</dbReference>
<keyword evidence="3 6" id="KW-0274">FAD</keyword>
<dbReference type="PROSITE" id="PS51324">
    <property type="entry name" value="ERV_ALR"/>
    <property type="match status" value="1"/>
</dbReference>
<evidence type="ECO:0000256" key="1">
    <source>
        <dbReference type="ARBA" id="ARBA00001974"/>
    </source>
</evidence>
<proteinExistence type="predicted"/>
<evidence type="ECO:0000313" key="9">
    <source>
        <dbReference type="Proteomes" id="UP000800038"/>
    </source>
</evidence>
<comment type="cofactor">
    <cofactor evidence="1 6">
        <name>FAD</name>
        <dbReference type="ChEBI" id="CHEBI:57692"/>
    </cofactor>
</comment>
<dbReference type="Gene3D" id="1.20.120.310">
    <property type="entry name" value="ERV/ALR sulfhydryl oxidase domain"/>
    <property type="match status" value="1"/>
</dbReference>
<feature type="domain" description="ERV/ALR sulfhydryl oxidase" evidence="7">
    <location>
        <begin position="66"/>
        <end position="166"/>
    </location>
</feature>